<dbReference type="InterPro" id="IPR003458">
    <property type="entry name" value="Phage_T4_Gp38_tail_assem"/>
</dbReference>
<evidence type="ECO:0000313" key="2">
    <source>
        <dbReference type="Proteomes" id="UP001596132"/>
    </source>
</evidence>
<name>A0ABW0YDX5_9GAMM</name>
<dbReference type="Pfam" id="PF02413">
    <property type="entry name" value="Caudo_TAP"/>
    <property type="match status" value="1"/>
</dbReference>
<protein>
    <submittedName>
        <fullName evidence="1">Tail fiber assembly protein</fullName>
    </submittedName>
</protein>
<comment type="caution">
    <text evidence="1">The sequence shown here is derived from an EMBL/GenBank/DDBJ whole genome shotgun (WGS) entry which is preliminary data.</text>
</comment>
<gene>
    <name evidence="1" type="ORF">ACFPVW_12595</name>
</gene>
<keyword evidence="2" id="KW-1185">Reference proteome</keyword>
<sequence length="140" mass="15592">MDITALAVRNVMATTGQTDSLNMEVQFSHLADFVPFTANKGDSAEYGRELYVRAMYGEFGPITEIAAQPPSEATQRERLAAKQQQATLAMAPLEDADKLGIISDTEREQLTAWQQYRVAIYRLPQSEGWPAEVSWPEAPQ</sequence>
<dbReference type="Proteomes" id="UP001596132">
    <property type="component" value="Unassembled WGS sequence"/>
</dbReference>
<reference evidence="2" key="1">
    <citation type="journal article" date="2019" name="Int. J. Syst. Evol. Microbiol.">
        <title>The Global Catalogue of Microorganisms (GCM) 10K type strain sequencing project: providing services to taxonomists for standard genome sequencing and annotation.</title>
        <authorList>
            <consortium name="The Broad Institute Genomics Platform"/>
            <consortium name="The Broad Institute Genome Sequencing Center for Infectious Disease"/>
            <person name="Wu L."/>
            <person name="Ma J."/>
        </authorList>
    </citation>
    <scope>NUCLEOTIDE SEQUENCE [LARGE SCALE GENOMIC DNA]</scope>
    <source>
        <strain evidence="2">KCTC 15012</strain>
    </source>
</reference>
<dbReference type="EMBL" id="JBHSPP010000015">
    <property type="protein sequence ID" value="MFC5706881.1"/>
    <property type="molecule type" value="Genomic_DNA"/>
</dbReference>
<evidence type="ECO:0000313" key="1">
    <source>
        <dbReference type="EMBL" id="MFC5706881.1"/>
    </source>
</evidence>
<accession>A0ABW0YDX5</accession>
<dbReference type="RefSeq" id="WP_042643160.1">
    <property type="nucleotide sequence ID" value="NZ_CDDF01000014.1"/>
</dbReference>
<organism evidence="1 2">
    <name type="scientific">Aeromonas eucrenophila</name>
    <dbReference type="NCBI Taxonomy" id="649"/>
    <lineage>
        <taxon>Bacteria</taxon>
        <taxon>Pseudomonadati</taxon>
        <taxon>Pseudomonadota</taxon>
        <taxon>Gammaproteobacteria</taxon>
        <taxon>Aeromonadales</taxon>
        <taxon>Aeromonadaceae</taxon>
        <taxon>Aeromonas</taxon>
    </lineage>
</organism>
<proteinExistence type="predicted"/>